<dbReference type="Proteomes" id="UP000054477">
    <property type="component" value="Unassembled WGS sequence"/>
</dbReference>
<gene>
    <name evidence="1" type="ORF">K443DRAFT_675020</name>
</gene>
<accession>A0A0C9X056</accession>
<sequence>MRNGGEEKSPLSRVGLTKQQMVNDRFSEWWHCLEVLLYFSKPNMPRWEPVKF</sequence>
<evidence type="ECO:0000313" key="2">
    <source>
        <dbReference type="Proteomes" id="UP000054477"/>
    </source>
</evidence>
<dbReference type="AlphaFoldDB" id="A0A0C9X056"/>
<dbReference type="HOGENOM" id="CLU_3087588_0_0_1"/>
<dbReference type="EMBL" id="KN838559">
    <property type="protein sequence ID" value="KIK05455.1"/>
    <property type="molecule type" value="Genomic_DNA"/>
</dbReference>
<organism evidence="1 2">
    <name type="scientific">Laccaria amethystina LaAM-08-1</name>
    <dbReference type="NCBI Taxonomy" id="1095629"/>
    <lineage>
        <taxon>Eukaryota</taxon>
        <taxon>Fungi</taxon>
        <taxon>Dikarya</taxon>
        <taxon>Basidiomycota</taxon>
        <taxon>Agaricomycotina</taxon>
        <taxon>Agaricomycetes</taxon>
        <taxon>Agaricomycetidae</taxon>
        <taxon>Agaricales</taxon>
        <taxon>Agaricineae</taxon>
        <taxon>Hydnangiaceae</taxon>
        <taxon>Laccaria</taxon>
    </lineage>
</organism>
<reference evidence="1 2" key="1">
    <citation type="submission" date="2014-04" db="EMBL/GenBank/DDBJ databases">
        <authorList>
            <consortium name="DOE Joint Genome Institute"/>
            <person name="Kuo A."/>
            <person name="Kohler A."/>
            <person name="Nagy L.G."/>
            <person name="Floudas D."/>
            <person name="Copeland A."/>
            <person name="Barry K.W."/>
            <person name="Cichocki N."/>
            <person name="Veneault-Fourrey C."/>
            <person name="LaButti K."/>
            <person name="Lindquist E.A."/>
            <person name="Lipzen A."/>
            <person name="Lundell T."/>
            <person name="Morin E."/>
            <person name="Murat C."/>
            <person name="Sun H."/>
            <person name="Tunlid A."/>
            <person name="Henrissat B."/>
            <person name="Grigoriev I.V."/>
            <person name="Hibbett D.S."/>
            <person name="Martin F."/>
            <person name="Nordberg H.P."/>
            <person name="Cantor M.N."/>
            <person name="Hua S.X."/>
        </authorList>
    </citation>
    <scope>NUCLEOTIDE SEQUENCE [LARGE SCALE GENOMIC DNA]</scope>
    <source>
        <strain evidence="1 2">LaAM-08-1</strain>
    </source>
</reference>
<protein>
    <submittedName>
        <fullName evidence="1">Unplaced genomic scaffold K443scaffold_24, whole genome shotgun sequence</fullName>
    </submittedName>
</protein>
<evidence type="ECO:0000313" key="1">
    <source>
        <dbReference type="EMBL" id="KIK05455.1"/>
    </source>
</evidence>
<name>A0A0C9X056_9AGAR</name>
<keyword evidence="2" id="KW-1185">Reference proteome</keyword>
<reference evidence="2" key="2">
    <citation type="submission" date="2015-01" db="EMBL/GenBank/DDBJ databases">
        <title>Evolutionary Origins and Diversification of the Mycorrhizal Mutualists.</title>
        <authorList>
            <consortium name="DOE Joint Genome Institute"/>
            <consortium name="Mycorrhizal Genomics Consortium"/>
            <person name="Kohler A."/>
            <person name="Kuo A."/>
            <person name="Nagy L.G."/>
            <person name="Floudas D."/>
            <person name="Copeland A."/>
            <person name="Barry K.W."/>
            <person name="Cichocki N."/>
            <person name="Veneault-Fourrey C."/>
            <person name="LaButti K."/>
            <person name="Lindquist E.A."/>
            <person name="Lipzen A."/>
            <person name="Lundell T."/>
            <person name="Morin E."/>
            <person name="Murat C."/>
            <person name="Riley R."/>
            <person name="Ohm R."/>
            <person name="Sun H."/>
            <person name="Tunlid A."/>
            <person name="Henrissat B."/>
            <person name="Grigoriev I.V."/>
            <person name="Hibbett D.S."/>
            <person name="Martin F."/>
        </authorList>
    </citation>
    <scope>NUCLEOTIDE SEQUENCE [LARGE SCALE GENOMIC DNA]</scope>
    <source>
        <strain evidence="2">LaAM-08-1</strain>
    </source>
</reference>
<proteinExistence type="predicted"/>